<reference evidence="7 8" key="1">
    <citation type="submission" date="2022-04" db="EMBL/GenBank/DDBJ databases">
        <title>Hymenobacter sp. isolated from the air.</title>
        <authorList>
            <person name="Won M."/>
            <person name="Lee C.-M."/>
            <person name="Woen H.-Y."/>
            <person name="Kwon S.-W."/>
        </authorList>
    </citation>
    <scope>NUCLEOTIDE SEQUENCE [LARGE SCALE GENOMIC DNA]</scope>
    <source>
        <strain evidence="8">5413 J-13</strain>
    </source>
</reference>
<protein>
    <submittedName>
        <fullName evidence="7">Flippase-like domain-containing protein</fullName>
    </submittedName>
</protein>
<keyword evidence="3 6" id="KW-0812">Transmembrane</keyword>
<sequence>MKKLLNVLKYALLLAFSAAMMWYAVRGLNLSRVGESIRQANYWWLCLTLVLSALGYFSRAYRWKMQIDATGHHPSYWEVYHAMMVGYLANLVLPRLGEVLRCSVLRRTSGVPVQVGVGTMITERVIDVVVLGLILGATLLLAFNKFWSFATGLVTDKYDTLGQSKQTLIALAVIGLGLSLISVYLLWRNLERLRQHRVFGKVLSFVKGMLAGIFSIRRMQHKGTFLLHTIFTWVVYFLMGYLAFFAFPATQHLGLVAALAVLTFGTFGMAAPVQGGFGVYHVLVQSTLLVYGISKEDGIVYALVVHGSQTLLVVLMGGISFALSMVQSGRAGRRVGAEPLAVKAPAHVVE</sequence>
<dbReference type="Pfam" id="PF03706">
    <property type="entry name" value="LPG_synthase_TM"/>
    <property type="match status" value="1"/>
</dbReference>
<dbReference type="Proteomes" id="UP000829925">
    <property type="component" value="Chromosome"/>
</dbReference>
<dbReference type="PANTHER" id="PTHR39087">
    <property type="entry name" value="UPF0104 MEMBRANE PROTEIN MJ1595"/>
    <property type="match status" value="1"/>
</dbReference>
<accession>A0A8T9SRN4</accession>
<evidence type="ECO:0000256" key="2">
    <source>
        <dbReference type="ARBA" id="ARBA00022475"/>
    </source>
</evidence>
<dbReference type="KEGG" id="haei:MUN82_17930"/>
<feature type="transmembrane region" description="Helical" evidence="6">
    <location>
        <begin position="225"/>
        <end position="247"/>
    </location>
</feature>
<dbReference type="AlphaFoldDB" id="A0A8T9SRN4"/>
<evidence type="ECO:0000313" key="8">
    <source>
        <dbReference type="Proteomes" id="UP000829925"/>
    </source>
</evidence>
<keyword evidence="2" id="KW-1003">Cell membrane</keyword>
<feature type="transmembrane region" description="Helical" evidence="6">
    <location>
        <begin position="7"/>
        <end position="25"/>
    </location>
</feature>
<feature type="transmembrane region" description="Helical" evidence="6">
    <location>
        <begin position="299"/>
        <end position="324"/>
    </location>
</feature>
<feature type="transmembrane region" description="Helical" evidence="6">
    <location>
        <begin position="253"/>
        <end position="270"/>
    </location>
</feature>
<organism evidence="7 8">
    <name type="scientific">Hymenobacter aerilatus</name>
    <dbReference type="NCBI Taxonomy" id="2932251"/>
    <lineage>
        <taxon>Bacteria</taxon>
        <taxon>Pseudomonadati</taxon>
        <taxon>Bacteroidota</taxon>
        <taxon>Cytophagia</taxon>
        <taxon>Cytophagales</taxon>
        <taxon>Hymenobacteraceae</taxon>
        <taxon>Hymenobacter</taxon>
    </lineage>
</organism>
<dbReference type="GO" id="GO:0005886">
    <property type="term" value="C:plasma membrane"/>
    <property type="evidence" value="ECO:0007669"/>
    <property type="project" value="UniProtKB-SubCell"/>
</dbReference>
<keyword evidence="4 6" id="KW-1133">Transmembrane helix</keyword>
<keyword evidence="8" id="KW-1185">Reference proteome</keyword>
<evidence type="ECO:0000256" key="1">
    <source>
        <dbReference type="ARBA" id="ARBA00004651"/>
    </source>
</evidence>
<gene>
    <name evidence="7" type="ORF">MUN82_17930</name>
</gene>
<dbReference type="EMBL" id="CP095053">
    <property type="protein sequence ID" value="UOR04808.1"/>
    <property type="molecule type" value="Genomic_DNA"/>
</dbReference>
<feature type="transmembrane region" description="Helical" evidence="6">
    <location>
        <begin position="40"/>
        <end position="57"/>
    </location>
</feature>
<feature type="transmembrane region" description="Helical" evidence="6">
    <location>
        <begin position="167"/>
        <end position="187"/>
    </location>
</feature>
<comment type="subcellular location">
    <subcellularLocation>
        <location evidence="1">Cell membrane</location>
        <topology evidence="1">Multi-pass membrane protein</topology>
    </subcellularLocation>
</comment>
<proteinExistence type="predicted"/>
<dbReference type="NCBIfam" id="TIGR00374">
    <property type="entry name" value="flippase-like domain"/>
    <property type="match status" value="1"/>
</dbReference>
<evidence type="ECO:0000256" key="6">
    <source>
        <dbReference type="SAM" id="Phobius"/>
    </source>
</evidence>
<evidence type="ECO:0000256" key="5">
    <source>
        <dbReference type="ARBA" id="ARBA00023136"/>
    </source>
</evidence>
<dbReference type="PANTHER" id="PTHR39087:SF2">
    <property type="entry name" value="UPF0104 MEMBRANE PROTEIN MJ1595"/>
    <property type="match status" value="1"/>
</dbReference>
<evidence type="ECO:0000313" key="7">
    <source>
        <dbReference type="EMBL" id="UOR04808.1"/>
    </source>
</evidence>
<dbReference type="RefSeq" id="WP_245092661.1">
    <property type="nucleotide sequence ID" value="NZ_CP095053.1"/>
</dbReference>
<keyword evidence="5 6" id="KW-0472">Membrane</keyword>
<name>A0A8T9SRN4_9BACT</name>
<evidence type="ECO:0000256" key="3">
    <source>
        <dbReference type="ARBA" id="ARBA00022692"/>
    </source>
</evidence>
<feature type="transmembrane region" description="Helical" evidence="6">
    <location>
        <begin position="128"/>
        <end position="147"/>
    </location>
</feature>
<evidence type="ECO:0000256" key="4">
    <source>
        <dbReference type="ARBA" id="ARBA00022989"/>
    </source>
</evidence>
<dbReference type="InterPro" id="IPR022791">
    <property type="entry name" value="L-PG_synthase/AglD"/>
</dbReference>